<dbReference type="EMBL" id="BOMB01000007">
    <property type="protein sequence ID" value="GID10350.1"/>
    <property type="molecule type" value="Genomic_DNA"/>
</dbReference>
<dbReference type="Proteomes" id="UP000612808">
    <property type="component" value="Unassembled WGS sequence"/>
</dbReference>
<reference evidence="2" key="1">
    <citation type="submission" date="2021-01" db="EMBL/GenBank/DDBJ databases">
        <title>Whole genome shotgun sequence of Actinocatenispora rupis NBRC 107355.</title>
        <authorList>
            <person name="Komaki H."/>
            <person name="Tamura T."/>
        </authorList>
    </citation>
    <scope>NUCLEOTIDE SEQUENCE</scope>
    <source>
        <strain evidence="2">NBRC 107355</strain>
    </source>
</reference>
<keyword evidence="3" id="KW-1185">Reference proteome</keyword>
<feature type="transmembrane region" description="Helical" evidence="1">
    <location>
        <begin position="142"/>
        <end position="163"/>
    </location>
</feature>
<dbReference type="AlphaFoldDB" id="A0A8J3IX78"/>
<comment type="caution">
    <text evidence="2">The sequence shown here is derived from an EMBL/GenBank/DDBJ whole genome shotgun (WGS) entry which is preliminary data.</text>
</comment>
<feature type="transmembrane region" description="Helical" evidence="1">
    <location>
        <begin position="35"/>
        <end position="56"/>
    </location>
</feature>
<evidence type="ECO:0000256" key="1">
    <source>
        <dbReference type="SAM" id="Phobius"/>
    </source>
</evidence>
<organism evidence="2 3">
    <name type="scientific">Actinocatenispora rupis</name>
    <dbReference type="NCBI Taxonomy" id="519421"/>
    <lineage>
        <taxon>Bacteria</taxon>
        <taxon>Bacillati</taxon>
        <taxon>Actinomycetota</taxon>
        <taxon>Actinomycetes</taxon>
        <taxon>Micromonosporales</taxon>
        <taxon>Micromonosporaceae</taxon>
        <taxon>Actinocatenispora</taxon>
    </lineage>
</organism>
<accession>A0A8J3IX78</accession>
<keyword evidence="1" id="KW-0472">Membrane</keyword>
<keyword evidence="1" id="KW-0812">Transmembrane</keyword>
<evidence type="ECO:0000313" key="2">
    <source>
        <dbReference type="EMBL" id="GID10350.1"/>
    </source>
</evidence>
<name>A0A8J3IX78_9ACTN</name>
<evidence type="ECO:0000313" key="3">
    <source>
        <dbReference type="Proteomes" id="UP000612808"/>
    </source>
</evidence>
<feature type="transmembrane region" description="Helical" evidence="1">
    <location>
        <begin position="62"/>
        <end position="82"/>
    </location>
</feature>
<feature type="transmembrane region" description="Helical" evidence="1">
    <location>
        <begin position="114"/>
        <end position="136"/>
    </location>
</feature>
<evidence type="ECO:0008006" key="4">
    <source>
        <dbReference type="Google" id="ProtNLM"/>
    </source>
</evidence>
<protein>
    <recommendedName>
        <fullName evidence="4">ABC-2 type transport system permease protein</fullName>
    </recommendedName>
</protein>
<sequence>MTSSSTVAPARGARLFNPTIASITLRGLLGRKRSLLLIPLPLILVGLSALVASRHASPEHSVSVVLVGLGIAVVLPLTALIIGTSVIGSEVDDGTIVHILTKPLPRREILLTKYLVAAVVSAVVVAVPMLLSGLIIDSLSLGVGLAVGSAIGAFVYSALFVMASLLIRRAVLVGLAYILLWEGLLGNLLDGTKVLSVQKYVTEFAAEISGSPLLHGPMSLVVAIVMAAVLTVGTLVVAVDRLRSFSVAGETS</sequence>
<dbReference type="Pfam" id="PF12730">
    <property type="entry name" value="ABC2_membrane_4"/>
    <property type="match status" value="1"/>
</dbReference>
<keyword evidence="1" id="KW-1133">Transmembrane helix</keyword>
<gene>
    <name evidence="2" type="ORF">Aru02nite_12390</name>
</gene>
<proteinExistence type="predicted"/>
<feature type="transmembrane region" description="Helical" evidence="1">
    <location>
        <begin position="218"/>
        <end position="239"/>
    </location>
</feature>
<dbReference type="RefSeq" id="WP_203655573.1">
    <property type="nucleotide sequence ID" value="NZ_BAAAZM010000003.1"/>
</dbReference>
<feature type="transmembrane region" description="Helical" evidence="1">
    <location>
        <begin position="170"/>
        <end position="189"/>
    </location>
</feature>